<dbReference type="PANTHER" id="PTHR15462:SF8">
    <property type="entry name" value="SERINE PROTEASE"/>
    <property type="match status" value="1"/>
</dbReference>
<feature type="region of interest" description="Disordered" evidence="2">
    <location>
        <begin position="45"/>
        <end position="132"/>
    </location>
</feature>
<accession>A0A7W7R9S2</accession>
<name>A0A7W7R9S2_KITKI</name>
<feature type="compositionally biased region" description="Low complexity" evidence="2">
    <location>
        <begin position="45"/>
        <end position="70"/>
    </location>
</feature>
<sequence length="361" mass="37601">MRAELTRRQSDPAPEGGPVKRRFPRPGALFSLAAAAVLLFAGAGSAAAKPTGGPAASAARQGASSSSAPATLSDGRTVDSPAAARTVQDYWTPERMKNAIPLDAPDPGTLPAGSADPAAAPTGEPGRIEPVAPTVPSQAVPRAPLITESAAVGKVFFTDPSDGKDHVCSGSALNSPSRQMVITAGSCVHGGKGKTWMTNWTYAPRYRSGDRPFGTYAAKQLRTFTAWMDSSAVSRDVGLVTTWPLNGTRLVDATGGQGLAWDYPKKVGITILDYPTDRNAGEIQQWCTDSTAQGYISGTIGVYCMFGGRASGGPWLQQFDDSTGIGYVNGVMSAIDCSGWNQSPYFDDGVKSMVDTQGSVT</sequence>
<dbReference type="RefSeq" id="WP_312897577.1">
    <property type="nucleotide sequence ID" value="NZ_JACHJV010000002.1"/>
</dbReference>
<dbReference type="SUPFAM" id="SSF50494">
    <property type="entry name" value="Trypsin-like serine proteases"/>
    <property type="match status" value="1"/>
</dbReference>
<feature type="compositionally biased region" description="Basic and acidic residues" evidence="2">
    <location>
        <begin position="1"/>
        <end position="10"/>
    </location>
</feature>
<dbReference type="AlphaFoldDB" id="A0A7W7R9S2"/>
<dbReference type="Gene3D" id="2.40.10.10">
    <property type="entry name" value="Trypsin-like serine proteases"/>
    <property type="match status" value="2"/>
</dbReference>
<dbReference type="EMBL" id="JACHJV010000002">
    <property type="protein sequence ID" value="MBB4928060.1"/>
    <property type="molecule type" value="Genomic_DNA"/>
</dbReference>
<dbReference type="InterPro" id="IPR009003">
    <property type="entry name" value="Peptidase_S1_PA"/>
</dbReference>
<keyword evidence="1" id="KW-0732">Signal</keyword>
<evidence type="ECO:0000313" key="4">
    <source>
        <dbReference type="Proteomes" id="UP000540506"/>
    </source>
</evidence>
<organism evidence="3 4">
    <name type="scientific">Kitasatospora kifunensis</name>
    <name type="common">Streptomyces kifunensis</name>
    <dbReference type="NCBI Taxonomy" id="58351"/>
    <lineage>
        <taxon>Bacteria</taxon>
        <taxon>Bacillati</taxon>
        <taxon>Actinomycetota</taxon>
        <taxon>Actinomycetes</taxon>
        <taxon>Kitasatosporales</taxon>
        <taxon>Streptomycetaceae</taxon>
        <taxon>Kitasatospora</taxon>
    </lineage>
</organism>
<dbReference type="Proteomes" id="UP000540506">
    <property type="component" value="Unassembled WGS sequence"/>
</dbReference>
<evidence type="ECO:0000256" key="2">
    <source>
        <dbReference type="SAM" id="MobiDB-lite"/>
    </source>
</evidence>
<reference evidence="3 4" key="1">
    <citation type="submission" date="2020-08" db="EMBL/GenBank/DDBJ databases">
        <title>Sequencing the genomes of 1000 actinobacteria strains.</title>
        <authorList>
            <person name="Klenk H.-P."/>
        </authorList>
    </citation>
    <scope>NUCLEOTIDE SEQUENCE [LARGE SCALE GENOMIC DNA]</scope>
    <source>
        <strain evidence="3 4">DSM 41654</strain>
    </source>
</reference>
<evidence type="ECO:0000256" key="1">
    <source>
        <dbReference type="ARBA" id="ARBA00022729"/>
    </source>
</evidence>
<dbReference type="InterPro" id="IPR050966">
    <property type="entry name" value="Glutamyl_endopeptidase"/>
</dbReference>
<evidence type="ECO:0000313" key="3">
    <source>
        <dbReference type="EMBL" id="MBB4928060.1"/>
    </source>
</evidence>
<comment type="caution">
    <text evidence="3">The sequence shown here is derived from an EMBL/GenBank/DDBJ whole genome shotgun (WGS) entry which is preliminary data.</text>
</comment>
<dbReference type="PANTHER" id="PTHR15462">
    <property type="entry name" value="SERINE PROTEASE"/>
    <property type="match status" value="1"/>
</dbReference>
<protein>
    <submittedName>
        <fullName evidence="3">Uncharacterized protein</fullName>
    </submittedName>
</protein>
<keyword evidence="4" id="KW-1185">Reference proteome</keyword>
<feature type="region of interest" description="Disordered" evidence="2">
    <location>
        <begin position="1"/>
        <end position="24"/>
    </location>
</feature>
<proteinExistence type="predicted"/>
<dbReference type="InterPro" id="IPR043504">
    <property type="entry name" value="Peptidase_S1_PA_chymotrypsin"/>
</dbReference>
<gene>
    <name evidence="3" type="ORF">FHR34_007155</name>
</gene>